<evidence type="ECO:0000256" key="1">
    <source>
        <dbReference type="SAM" id="MobiDB-lite"/>
    </source>
</evidence>
<name>A0A814UE04_9BILA</name>
<dbReference type="EMBL" id="CAJNOO010001512">
    <property type="protein sequence ID" value="CAF1164201.1"/>
    <property type="molecule type" value="Genomic_DNA"/>
</dbReference>
<evidence type="ECO:0000313" key="3">
    <source>
        <dbReference type="EMBL" id="CAF1172844.1"/>
    </source>
</evidence>
<proteinExistence type="predicted"/>
<dbReference type="AlphaFoldDB" id="A0A814UE04"/>
<feature type="compositionally biased region" description="Acidic residues" evidence="1">
    <location>
        <begin position="33"/>
        <end position="44"/>
    </location>
</feature>
<accession>A0A814UE04</accession>
<feature type="region of interest" description="Disordered" evidence="1">
    <location>
        <begin position="1"/>
        <end position="55"/>
    </location>
</feature>
<protein>
    <submittedName>
        <fullName evidence="3">Uncharacterized protein</fullName>
    </submittedName>
</protein>
<dbReference type="EMBL" id="CAJNOU010001231">
    <property type="protein sequence ID" value="CAF1172844.1"/>
    <property type="molecule type" value="Genomic_DNA"/>
</dbReference>
<evidence type="ECO:0000313" key="4">
    <source>
        <dbReference type="Proteomes" id="UP000663889"/>
    </source>
</evidence>
<organism evidence="3 4">
    <name type="scientific">Rotaria sordida</name>
    <dbReference type="NCBI Taxonomy" id="392033"/>
    <lineage>
        <taxon>Eukaryota</taxon>
        <taxon>Metazoa</taxon>
        <taxon>Spiralia</taxon>
        <taxon>Gnathifera</taxon>
        <taxon>Rotifera</taxon>
        <taxon>Eurotatoria</taxon>
        <taxon>Bdelloidea</taxon>
        <taxon>Philodinida</taxon>
        <taxon>Philodinidae</taxon>
        <taxon>Rotaria</taxon>
    </lineage>
</organism>
<sequence length="90" mass="10729">MRYRLKNNHAVNHDYICTPKQQSRNKRNTDKVQEEEEEEEEEAYQEVLKSPETNKSLQADFSLTKKQSFDVDQSRVSNYIYDELVNVISQ</sequence>
<evidence type="ECO:0000313" key="2">
    <source>
        <dbReference type="EMBL" id="CAF1164201.1"/>
    </source>
</evidence>
<comment type="caution">
    <text evidence="3">The sequence shown here is derived from an EMBL/GenBank/DDBJ whole genome shotgun (WGS) entry which is preliminary data.</text>
</comment>
<reference evidence="3" key="1">
    <citation type="submission" date="2021-02" db="EMBL/GenBank/DDBJ databases">
        <authorList>
            <person name="Nowell W R."/>
        </authorList>
    </citation>
    <scope>NUCLEOTIDE SEQUENCE</scope>
</reference>
<dbReference type="Proteomes" id="UP000663889">
    <property type="component" value="Unassembled WGS sequence"/>
</dbReference>
<dbReference type="Proteomes" id="UP000663882">
    <property type="component" value="Unassembled WGS sequence"/>
</dbReference>
<gene>
    <name evidence="2" type="ORF">RFH988_LOCUS22604</name>
    <name evidence="3" type="ORF">SEV965_LOCUS19612</name>
</gene>